<keyword evidence="2" id="KW-1185">Reference proteome</keyword>
<dbReference type="Proteomes" id="UP000621447">
    <property type="component" value="Unassembled WGS sequence"/>
</dbReference>
<organism evidence="1 2">
    <name type="scientific">Sphingomonas hominis</name>
    <dbReference type="NCBI Taxonomy" id="2741495"/>
    <lineage>
        <taxon>Bacteria</taxon>
        <taxon>Pseudomonadati</taxon>
        <taxon>Pseudomonadota</taxon>
        <taxon>Alphaproteobacteria</taxon>
        <taxon>Sphingomonadales</taxon>
        <taxon>Sphingomonadaceae</taxon>
        <taxon>Sphingomonas</taxon>
    </lineage>
</organism>
<sequence length="188" mass="20907">MNSSTALRICLSVKGSTACFRRPELSEDFVSYDVMLPFVAVRMLRNLYLPQGSDWVLRSIDVLNPITFETEQIVAGRGPRRALVLKDVSYLITADLVGWTGDEASHLHDLYEAVGISPLVHLGLENYPATIELADEGAATNGAFRPMTTDLGWMLYELRALGEKSPSFFRAQLCGGRLDFDRPLIVVR</sequence>
<reference evidence="1 2" key="1">
    <citation type="submission" date="2020-06" db="EMBL/GenBank/DDBJ databases">
        <title>Sphingomonas hominis sp. nov., a member of the Sphingomonas, isolated from the hair of a 22-year-old girl.</title>
        <authorList>
            <person name="Zhang D.-F."/>
            <person name="Cui X.-W."/>
        </authorList>
    </citation>
    <scope>NUCLEOTIDE SEQUENCE [LARGE SCALE GENOMIC DNA]</scope>
    <source>
        <strain evidence="1 2">HHU CXW</strain>
    </source>
</reference>
<dbReference type="RefSeq" id="WP_174193384.1">
    <property type="nucleotide sequence ID" value="NZ_JABULH010000002.1"/>
</dbReference>
<evidence type="ECO:0000313" key="2">
    <source>
        <dbReference type="Proteomes" id="UP000621447"/>
    </source>
</evidence>
<dbReference type="EMBL" id="JABULH010000002">
    <property type="protein sequence ID" value="NTS64934.1"/>
    <property type="molecule type" value="Genomic_DNA"/>
</dbReference>
<dbReference type="Gene3D" id="3.30.70.2660">
    <property type="match status" value="1"/>
</dbReference>
<evidence type="ECO:0000313" key="1">
    <source>
        <dbReference type="EMBL" id="NTS64934.1"/>
    </source>
</evidence>
<comment type="caution">
    <text evidence="1">The sequence shown here is derived from an EMBL/GenBank/DDBJ whole genome shotgun (WGS) entry which is preliminary data.</text>
</comment>
<name>A0ABX2JKD8_9SPHN</name>
<accession>A0ABX2JKD8</accession>
<gene>
    <name evidence="1" type="ORF">HRV97_07140</name>
</gene>
<protein>
    <submittedName>
        <fullName evidence="1">Uncharacterized protein</fullName>
    </submittedName>
</protein>
<proteinExistence type="predicted"/>